<gene>
    <name evidence="3" type="ORF">ACD591_09295</name>
    <name evidence="2" type="ORF">FOE74_14820</name>
</gene>
<dbReference type="Proteomes" id="UP000323866">
    <property type="component" value="Unassembled WGS sequence"/>
</dbReference>
<evidence type="ECO:0000313" key="5">
    <source>
        <dbReference type="Proteomes" id="UP001570846"/>
    </source>
</evidence>
<dbReference type="GO" id="GO:0016747">
    <property type="term" value="F:acyltransferase activity, transferring groups other than amino-acyl groups"/>
    <property type="evidence" value="ECO:0007669"/>
    <property type="project" value="InterPro"/>
</dbReference>
<reference evidence="3 5" key="3">
    <citation type="submission" date="2024-08" db="EMBL/GenBank/DDBJ databases">
        <authorList>
            <person name="Wei W."/>
        </authorList>
    </citation>
    <scope>NUCLEOTIDE SEQUENCE [LARGE SCALE GENOMIC DNA]</scope>
    <source>
        <strain evidence="3 5">XU2</strain>
    </source>
</reference>
<dbReference type="SUPFAM" id="SSF55729">
    <property type="entry name" value="Acyl-CoA N-acyltransferases (Nat)"/>
    <property type="match status" value="1"/>
</dbReference>
<evidence type="ECO:0000313" key="2">
    <source>
        <dbReference type="EMBL" id="KAA6432375.1"/>
    </source>
</evidence>
<sequence>MMELKLENFTMRLVEEEDSEFIVQLRDNKYLSGTSPDVEEQKAWVRSYKEREAERREYYFIAEDLKGKRLGLARIYNFKGESFELGSWVFMKGIDESIPVLVDIAVRDFAYDRLGFRVCRFTVSKENKAVLRYHRMYKPELVREDEENYYFELELSAYKNSKRKILNIIENGS</sequence>
<evidence type="ECO:0000313" key="4">
    <source>
        <dbReference type="Proteomes" id="UP000323866"/>
    </source>
</evidence>
<proteinExistence type="predicted"/>
<dbReference type="EMBL" id="JBGOGF010000004">
    <property type="protein sequence ID" value="MFA1771483.1"/>
    <property type="molecule type" value="Genomic_DNA"/>
</dbReference>
<dbReference type="Proteomes" id="UP001570846">
    <property type="component" value="Unassembled WGS sequence"/>
</dbReference>
<comment type="caution">
    <text evidence="2">The sequence shown here is derived from an EMBL/GenBank/DDBJ whole genome shotgun (WGS) entry which is preliminary data.</text>
</comment>
<evidence type="ECO:0000313" key="3">
    <source>
        <dbReference type="EMBL" id="MFA1771483.1"/>
    </source>
</evidence>
<dbReference type="InterPro" id="IPR000182">
    <property type="entry name" value="GNAT_dom"/>
</dbReference>
<keyword evidence="3" id="KW-0012">Acyltransferase</keyword>
<dbReference type="Gene3D" id="3.40.630.30">
    <property type="match status" value="1"/>
</dbReference>
<dbReference type="RefSeq" id="WP_149099407.1">
    <property type="nucleotide sequence ID" value="NZ_BMMG01000005.1"/>
</dbReference>
<dbReference type="Pfam" id="PF13302">
    <property type="entry name" value="Acetyltransf_3"/>
    <property type="match status" value="1"/>
</dbReference>
<organism evidence="2 4">
    <name type="scientific">Rufibacter glacialis</name>
    <dbReference type="NCBI Taxonomy" id="1259555"/>
    <lineage>
        <taxon>Bacteria</taxon>
        <taxon>Pseudomonadati</taxon>
        <taxon>Bacteroidota</taxon>
        <taxon>Cytophagia</taxon>
        <taxon>Cytophagales</taxon>
        <taxon>Hymenobacteraceae</taxon>
        <taxon>Rufibacter</taxon>
    </lineage>
</organism>
<keyword evidence="5" id="KW-1185">Reference proteome</keyword>
<dbReference type="EMBL" id="VKKZ01000022">
    <property type="protein sequence ID" value="KAA6432375.1"/>
    <property type="molecule type" value="Genomic_DNA"/>
</dbReference>
<name>A0A5M8Q8U1_9BACT</name>
<evidence type="ECO:0000259" key="1">
    <source>
        <dbReference type="Pfam" id="PF13302"/>
    </source>
</evidence>
<dbReference type="OrthoDB" id="1037676at2"/>
<accession>A0A5M8Q8U1</accession>
<feature type="domain" description="N-acetyltransferase" evidence="1">
    <location>
        <begin position="10"/>
        <end position="132"/>
    </location>
</feature>
<dbReference type="AlphaFoldDB" id="A0A5M8Q8U1"/>
<dbReference type="InterPro" id="IPR016181">
    <property type="entry name" value="Acyl_CoA_acyltransferase"/>
</dbReference>
<protein>
    <submittedName>
        <fullName evidence="2">GNAT family N-acetyltransferase</fullName>
        <ecNumber evidence="3">2.3.-.-</ecNumber>
    </submittedName>
</protein>
<keyword evidence="2" id="KW-0808">Transferase</keyword>
<reference evidence="2 4" key="1">
    <citation type="submission" date="2019-07" db="EMBL/GenBank/DDBJ databases">
        <authorList>
            <person name="Qu J.-H."/>
        </authorList>
    </citation>
    <scope>NUCLEOTIDE SEQUENCE [LARGE SCALE GENOMIC DNA]</scope>
    <source>
        <strain evidence="2 4">MDT1-10-3</strain>
    </source>
</reference>
<dbReference type="EC" id="2.3.-.-" evidence="3"/>
<reference evidence="2 4" key="2">
    <citation type="submission" date="2019-09" db="EMBL/GenBank/DDBJ databases">
        <title>A bacterium isolated from glacier soil.</title>
        <authorList>
            <person name="Liu Q."/>
        </authorList>
    </citation>
    <scope>NUCLEOTIDE SEQUENCE [LARGE SCALE GENOMIC DNA]</scope>
    <source>
        <strain evidence="2 4">MDT1-10-3</strain>
    </source>
</reference>